<comment type="subcellular location">
    <subcellularLocation>
        <location evidence="2">Cytoplasm</location>
    </subcellularLocation>
</comment>
<dbReference type="GO" id="GO:0000209">
    <property type="term" value="P:protein polyubiquitination"/>
    <property type="evidence" value="ECO:0007669"/>
    <property type="project" value="InterPro"/>
</dbReference>
<dbReference type="GO" id="GO:0005737">
    <property type="term" value="C:cytoplasm"/>
    <property type="evidence" value="ECO:0007669"/>
    <property type="project" value="UniProtKB-SubCell"/>
</dbReference>
<feature type="domain" description="HECT" evidence="10">
    <location>
        <begin position="1"/>
        <end position="298"/>
    </location>
</feature>
<dbReference type="EMBL" id="VTPC01005799">
    <property type="protein sequence ID" value="KAF2895586.1"/>
    <property type="molecule type" value="Genomic_DNA"/>
</dbReference>
<accession>A0A8K0D1U2</accession>
<evidence type="ECO:0000256" key="8">
    <source>
        <dbReference type="SAM" id="Phobius"/>
    </source>
</evidence>
<sequence length="298" mass="34561">MLLLREILDPKYGMFKEYEETRTIWFSEASFEDKIMYLLIGLICGLAIYNFTIIDIPFPLALYKKLLKEPVTLADLKGLSPTIANSLKSLLDYTEPDLQDVFCVNFEITSDVFGERRVIPLKPNGEAIPVTQENKQEYVDLYVDFIFNKSISDQYEAFSTGFMKVCGGRVLQLFHSHELMSVVVGNENYDWHALEEVAEYKNGYSSSDKTIRWFWEVIHEMSLVDKKKFLLFLTGSDRIPIQGMKAIKIIVQPTNDEKYLPVAHTCFNLLDLPRYKTKERLRYKLLQAIQQTQGFSLV</sequence>
<evidence type="ECO:0000256" key="2">
    <source>
        <dbReference type="ARBA" id="ARBA00004496"/>
    </source>
</evidence>
<keyword evidence="8" id="KW-0812">Transmembrane</keyword>
<dbReference type="FunFam" id="3.30.2160.10:FF:000004">
    <property type="entry name" value="probable E3 ubiquitin-protein ligase HERC4 isoform X1"/>
    <property type="match status" value="1"/>
</dbReference>
<keyword evidence="8" id="KW-1133">Transmembrane helix</keyword>
<feature type="transmembrane region" description="Helical" evidence="8">
    <location>
        <begin position="35"/>
        <end position="58"/>
    </location>
</feature>
<dbReference type="Gene3D" id="3.30.2410.10">
    <property type="entry name" value="Hect, E3 ligase catalytic domain"/>
    <property type="match status" value="1"/>
</dbReference>
<dbReference type="Gene3D" id="3.90.1750.10">
    <property type="entry name" value="Hect, E3 ligase catalytic domains"/>
    <property type="match status" value="1"/>
</dbReference>
<comment type="caution">
    <text evidence="11">The sequence shown here is derived from an EMBL/GenBank/DDBJ whole genome shotgun (WGS) entry which is preliminary data.</text>
</comment>
<evidence type="ECO:0000259" key="10">
    <source>
        <dbReference type="PROSITE" id="PS50237"/>
    </source>
</evidence>
<gene>
    <name evidence="11" type="ORF">ILUMI_10596</name>
</gene>
<keyword evidence="8" id="KW-0472">Membrane</keyword>
<dbReference type="Proteomes" id="UP000801492">
    <property type="component" value="Unassembled WGS sequence"/>
</dbReference>
<reference evidence="11" key="1">
    <citation type="submission" date="2019-08" db="EMBL/GenBank/DDBJ databases">
        <title>The genome of the North American firefly Photinus pyralis.</title>
        <authorList>
            <consortium name="Photinus pyralis genome working group"/>
            <person name="Fallon T.R."/>
            <person name="Sander Lower S.E."/>
            <person name="Weng J.-K."/>
        </authorList>
    </citation>
    <scope>NUCLEOTIDE SEQUENCE</scope>
    <source>
        <strain evidence="11">TRF0915ILg1</strain>
        <tissue evidence="11">Whole body</tissue>
    </source>
</reference>
<keyword evidence="4" id="KW-0963">Cytoplasm</keyword>
<dbReference type="InterPro" id="IPR035983">
    <property type="entry name" value="Hect_E3_ubiquitin_ligase"/>
</dbReference>
<evidence type="ECO:0000256" key="7">
    <source>
        <dbReference type="PROSITE-ProRule" id="PRU00104"/>
    </source>
</evidence>
<dbReference type="PANTHER" id="PTHR45700:SF8">
    <property type="entry name" value="HECT-TYPE E3 UBIQUITIN TRANSFERASE"/>
    <property type="match status" value="1"/>
</dbReference>
<dbReference type="AlphaFoldDB" id="A0A8K0D1U2"/>
<dbReference type="OrthoDB" id="5981550at2759"/>
<feature type="active site" description="Glycyl thioester intermediate" evidence="7">
    <location>
        <position position="266"/>
    </location>
</feature>
<evidence type="ECO:0000256" key="4">
    <source>
        <dbReference type="ARBA" id="ARBA00022490"/>
    </source>
</evidence>
<dbReference type="PANTHER" id="PTHR45700">
    <property type="entry name" value="UBIQUITIN-PROTEIN LIGASE E3C"/>
    <property type="match status" value="1"/>
</dbReference>
<dbReference type="FunFam" id="3.30.2410.10:FF:000003">
    <property type="entry name" value="probable E3 ubiquitin-protein ligase HERC4 isoform X1"/>
    <property type="match status" value="1"/>
</dbReference>
<feature type="domain" description="BRCT" evidence="9">
    <location>
        <begin position="167"/>
        <end position="231"/>
    </location>
</feature>
<evidence type="ECO:0000256" key="6">
    <source>
        <dbReference type="ARBA" id="ARBA00022786"/>
    </source>
</evidence>
<organism evidence="11 12">
    <name type="scientific">Ignelater luminosus</name>
    <name type="common">Cucubano</name>
    <name type="synonym">Pyrophorus luminosus</name>
    <dbReference type="NCBI Taxonomy" id="2038154"/>
    <lineage>
        <taxon>Eukaryota</taxon>
        <taxon>Metazoa</taxon>
        <taxon>Ecdysozoa</taxon>
        <taxon>Arthropoda</taxon>
        <taxon>Hexapoda</taxon>
        <taxon>Insecta</taxon>
        <taxon>Pterygota</taxon>
        <taxon>Neoptera</taxon>
        <taxon>Endopterygota</taxon>
        <taxon>Coleoptera</taxon>
        <taxon>Polyphaga</taxon>
        <taxon>Elateriformia</taxon>
        <taxon>Elateroidea</taxon>
        <taxon>Elateridae</taxon>
        <taxon>Agrypninae</taxon>
        <taxon>Pyrophorini</taxon>
        <taxon>Ignelater</taxon>
    </lineage>
</organism>
<evidence type="ECO:0000313" key="11">
    <source>
        <dbReference type="EMBL" id="KAF2895586.1"/>
    </source>
</evidence>
<keyword evidence="5" id="KW-0808">Transferase</keyword>
<dbReference type="PROSITE" id="PS50172">
    <property type="entry name" value="BRCT"/>
    <property type="match status" value="1"/>
</dbReference>
<evidence type="ECO:0000259" key="9">
    <source>
        <dbReference type="PROSITE" id="PS50172"/>
    </source>
</evidence>
<dbReference type="GO" id="GO:0009966">
    <property type="term" value="P:regulation of signal transduction"/>
    <property type="evidence" value="ECO:0007669"/>
    <property type="project" value="UniProtKB-ARBA"/>
</dbReference>
<evidence type="ECO:0000256" key="1">
    <source>
        <dbReference type="ARBA" id="ARBA00000885"/>
    </source>
</evidence>
<keyword evidence="12" id="KW-1185">Reference proteome</keyword>
<comment type="catalytic activity">
    <reaction evidence="1">
        <text>S-ubiquitinyl-[E2 ubiquitin-conjugating enzyme]-L-cysteine + [acceptor protein]-L-lysine = [E2 ubiquitin-conjugating enzyme]-L-cysteine + N(6)-ubiquitinyl-[acceptor protein]-L-lysine.</text>
        <dbReference type="EC" id="2.3.2.26"/>
    </reaction>
</comment>
<dbReference type="Pfam" id="PF00632">
    <property type="entry name" value="HECT"/>
    <property type="match status" value="1"/>
</dbReference>
<evidence type="ECO:0000313" key="12">
    <source>
        <dbReference type="Proteomes" id="UP000801492"/>
    </source>
</evidence>
<dbReference type="InterPro" id="IPR001357">
    <property type="entry name" value="BRCT_dom"/>
</dbReference>
<dbReference type="PROSITE" id="PS50237">
    <property type="entry name" value="HECT"/>
    <property type="match status" value="1"/>
</dbReference>
<dbReference type="Gene3D" id="3.30.2160.10">
    <property type="entry name" value="Hect, E3 ligase catalytic domain"/>
    <property type="match status" value="1"/>
</dbReference>
<dbReference type="EC" id="2.3.2.26" evidence="3"/>
<evidence type="ECO:0000256" key="5">
    <source>
        <dbReference type="ARBA" id="ARBA00022679"/>
    </source>
</evidence>
<dbReference type="SMART" id="SM00119">
    <property type="entry name" value="HECTc"/>
    <property type="match status" value="1"/>
</dbReference>
<evidence type="ECO:0000256" key="3">
    <source>
        <dbReference type="ARBA" id="ARBA00012485"/>
    </source>
</evidence>
<dbReference type="CDD" id="cd00078">
    <property type="entry name" value="HECTc"/>
    <property type="match status" value="1"/>
</dbReference>
<dbReference type="GO" id="GO:0061630">
    <property type="term" value="F:ubiquitin protein ligase activity"/>
    <property type="evidence" value="ECO:0007669"/>
    <property type="project" value="UniProtKB-EC"/>
</dbReference>
<proteinExistence type="predicted"/>
<dbReference type="InterPro" id="IPR044611">
    <property type="entry name" value="E3A/B/C-like"/>
</dbReference>
<dbReference type="InterPro" id="IPR000569">
    <property type="entry name" value="HECT_dom"/>
</dbReference>
<name>A0A8K0D1U2_IGNLU</name>
<dbReference type="SUPFAM" id="SSF56204">
    <property type="entry name" value="Hect, E3 ligase catalytic domain"/>
    <property type="match status" value="1"/>
</dbReference>
<keyword evidence="6 7" id="KW-0833">Ubl conjugation pathway</keyword>
<protein>
    <recommendedName>
        <fullName evidence="3">HECT-type E3 ubiquitin transferase</fullName>
        <ecNumber evidence="3">2.3.2.26</ecNumber>
    </recommendedName>
</protein>